<dbReference type="Pfam" id="PF02503">
    <property type="entry name" value="PP_kinase"/>
    <property type="match status" value="1"/>
</dbReference>
<evidence type="ECO:0000259" key="12">
    <source>
        <dbReference type="Pfam" id="PF17941"/>
    </source>
</evidence>
<comment type="PTM">
    <text evidence="6 7">An intermediate of this reaction is the autophosphorylated ppk in which a phosphate is covalently linked to a histidine residue through a N-P bond.</text>
</comment>
<dbReference type="InterPro" id="IPR036832">
    <property type="entry name" value="PPK_N_dom_sf"/>
</dbReference>
<reference evidence="13 14" key="1">
    <citation type="submission" date="2012-11" db="EMBL/GenBank/DDBJ databases">
        <title>Genome assembly of Thiorhodococcus sp. AK35.</title>
        <authorList>
            <person name="Nupur N."/>
            <person name="Khatri I."/>
            <person name="Subramanian S."/>
            <person name="Pinnaka A."/>
        </authorList>
    </citation>
    <scope>NUCLEOTIDE SEQUENCE [LARGE SCALE GENOMIC DNA]</scope>
    <source>
        <strain evidence="13 14">AK35</strain>
    </source>
</reference>
<dbReference type="eggNOG" id="COG0855">
    <property type="taxonomic scope" value="Bacteria"/>
</dbReference>
<feature type="binding site" evidence="6">
    <location>
        <position position="448"/>
    </location>
    <ligand>
        <name>Mg(2+)</name>
        <dbReference type="ChEBI" id="CHEBI:18420"/>
    </ligand>
</feature>
<keyword evidence="4 6" id="KW-0418">Kinase</keyword>
<evidence type="ECO:0000256" key="7">
    <source>
        <dbReference type="RuleBase" id="RU003800"/>
    </source>
</evidence>
<evidence type="ECO:0000259" key="11">
    <source>
        <dbReference type="Pfam" id="PF13090"/>
    </source>
</evidence>
<evidence type="ECO:0000256" key="1">
    <source>
        <dbReference type="ARBA" id="ARBA00022553"/>
    </source>
</evidence>
<dbReference type="EMBL" id="AONC01000012">
    <property type="protein sequence ID" value="EXJ16324.1"/>
    <property type="molecule type" value="Genomic_DNA"/>
</dbReference>
<dbReference type="SUPFAM" id="SSF143724">
    <property type="entry name" value="PHP14-like"/>
    <property type="match status" value="1"/>
</dbReference>
<evidence type="ECO:0000256" key="4">
    <source>
        <dbReference type="ARBA" id="ARBA00022777"/>
    </source>
</evidence>
<dbReference type="AlphaFoldDB" id="W9VA74"/>
<dbReference type="STRING" id="1249627.D779_0258"/>
<feature type="compositionally biased region" description="Basic and acidic residues" evidence="8">
    <location>
        <begin position="1"/>
        <end position="25"/>
    </location>
</feature>
<dbReference type="Pfam" id="PF13089">
    <property type="entry name" value="PP_kinase_N"/>
    <property type="match status" value="1"/>
</dbReference>
<dbReference type="InterPro" id="IPR003414">
    <property type="entry name" value="PP_kinase"/>
</dbReference>
<dbReference type="PANTHER" id="PTHR30218">
    <property type="entry name" value="POLYPHOSPHATE KINASE"/>
    <property type="match status" value="1"/>
</dbReference>
<comment type="function">
    <text evidence="6 7">Catalyzes the reversible transfer of the terminal phosphate of ATP to form a long-chain polyphosphate (polyP).</text>
</comment>
<comment type="catalytic activity">
    <reaction evidence="6 7">
        <text>[phosphate](n) + ATP = [phosphate](n+1) + ADP</text>
        <dbReference type="Rhea" id="RHEA:19573"/>
        <dbReference type="Rhea" id="RHEA-COMP:9859"/>
        <dbReference type="Rhea" id="RHEA-COMP:14280"/>
        <dbReference type="ChEBI" id="CHEBI:16838"/>
        <dbReference type="ChEBI" id="CHEBI:30616"/>
        <dbReference type="ChEBI" id="CHEBI:456216"/>
        <dbReference type="EC" id="2.7.4.1"/>
    </reaction>
</comment>
<keyword evidence="6" id="KW-0479">Metal-binding</keyword>
<dbReference type="HAMAP" id="MF_00347">
    <property type="entry name" value="Polyphosphate_kinase"/>
    <property type="match status" value="1"/>
</dbReference>
<keyword evidence="1 6" id="KW-0597">Phosphoprotein</keyword>
<dbReference type="PATRIC" id="fig|1249627.3.peg.855"/>
<dbReference type="Gene3D" id="1.20.58.310">
    <property type="entry name" value="Polyphosphate kinase N-terminal domain"/>
    <property type="match status" value="1"/>
</dbReference>
<evidence type="ECO:0000256" key="2">
    <source>
        <dbReference type="ARBA" id="ARBA00022679"/>
    </source>
</evidence>
<dbReference type="Pfam" id="PF17941">
    <property type="entry name" value="PP_kinase_C_1"/>
    <property type="match status" value="1"/>
</dbReference>
<keyword evidence="3 6" id="KW-0547">Nucleotide-binding</keyword>
<keyword evidence="5 6" id="KW-0067">ATP-binding</keyword>
<evidence type="ECO:0000256" key="5">
    <source>
        <dbReference type="ARBA" id="ARBA00022840"/>
    </source>
</evidence>
<gene>
    <name evidence="6" type="primary">ppk</name>
    <name evidence="13" type="ORF">D779_0258</name>
</gene>
<accession>W9VA74</accession>
<dbReference type="CDD" id="cd09168">
    <property type="entry name" value="PLDc_PaPPK1_C2_like"/>
    <property type="match status" value="1"/>
</dbReference>
<dbReference type="Proteomes" id="UP000019460">
    <property type="component" value="Unassembled WGS sequence"/>
</dbReference>
<evidence type="ECO:0000256" key="3">
    <source>
        <dbReference type="ARBA" id="ARBA00022741"/>
    </source>
</evidence>
<feature type="domain" description="Polyphosphate kinase C-terminal" evidence="11">
    <location>
        <begin position="547"/>
        <end position="717"/>
    </location>
</feature>
<dbReference type="PANTHER" id="PTHR30218:SF0">
    <property type="entry name" value="POLYPHOSPHATE KINASE"/>
    <property type="match status" value="1"/>
</dbReference>
<feature type="binding site" evidence="6">
    <location>
        <position position="419"/>
    </location>
    <ligand>
        <name>Mg(2+)</name>
        <dbReference type="ChEBI" id="CHEBI:18420"/>
    </ligand>
</feature>
<dbReference type="Pfam" id="PF13090">
    <property type="entry name" value="PP_kinase_C"/>
    <property type="match status" value="1"/>
</dbReference>
<evidence type="ECO:0000259" key="10">
    <source>
        <dbReference type="Pfam" id="PF13089"/>
    </source>
</evidence>
<feature type="binding site" evidence="6">
    <location>
        <position position="511"/>
    </location>
    <ligand>
        <name>ATP</name>
        <dbReference type="ChEBI" id="CHEBI:30616"/>
    </ligand>
</feature>
<organism evidence="13 14">
    <name type="scientific">Imhoffiella purpurea</name>
    <dbReference type="NCBI Taxonomy" id="1249627"/>
    <lineage>
        <taxon>Bacteria</taxon>
        <taxon>Pseudomonadati</taxon>
        <taxon>Pseudomonadota</taxon>
        <taxon>Gammaproteobacteria</taxon>
        <taxon>Chromatiales</taxon>
        <taxon>Chromatiaceae</taxon>
        <taxon>Imhoffiella</taxon>
    </lineage>
</organism>
<dbReference type="GO" id="GO:0046872">
    <property type="term" value="F:metal ion binding"/>
    <property type="evidence" value="ECO:0007669"/>
    <property type="project" value="UniProtKB-KW"/>
</dbReference>
<evidence type="ECO:0000313" key="13">
    <source>
        <dbReference type="EMBL" id="EXJ16324.1"/>
    </source>
</evidence>
<keyword evidence="14" id="KW-1185">Reference proteome</keyword>
<dbReference type="Gene3D" id="3.30.870.10">
    <property type="entry name" value="Endonuclease Chain A"/>
    <property type="match status" value="2"/>
</dbReference>
<feature type="binding site" evidence="6">
    <location>
        <position position="635"/>
    </location>
    <ligand>
        <name>ATP</name>
        <dbReference type="ChEBI" id="CHEBI:30616"/>
    </ligand>
</feature>
<feature type="active site" description="Phosphohistidine intermediate" evidence="6">
    <location>
        <position position="478"/>
    </location>
</feature>
<comment type="caution">
    <text evidence="13">The sequence shown here is derived from an EMBL/GenBank/DDBJ whole genome shotgun (WGS) entry which is preliminary data.</text>
</comment>
<keyword evidence="6" id="KW-0460">Magnesium</keyword>
<protein>
    <recommendedName>
        <fullName evidence="6 7">Polyphosphate kinase</fullName>
        <ecNumber evidence="6 7">2.7.4.1</ecNumber>
    </recommendedName>
    <alternativeName>
        <fullName evidence="6">ATP-polyphosphate phosphotransferase</fullName>
    </alternativeName>
    <alternativeName>
        <fullName evidence="6">Polyphosphoric acid kinase</fullName>
    </alternativeName>
</protein>
<dbReference type="SUPFAM" id="SSF140356">
    <property type="entry name" value="PPK N-terminal domain-like"/>
    <property type="match status" value="1"/>
</dbReference>
<name>W9VA74_9GAMM</name>
<feature type="region of interest" description="Disordered" evidence="8">
    <location>
        <begin position="1"/>
        <end position="41"/>
    </location>
</feature>
<dbReference type="NCBIfam" id="TIGR03705">
    <property type="entry name" value="poly_P_kin"/>
    <property type="match status" value="1"/>
</dbReference>
<dbReference type="InterPro" id="IPR024953">
    <property type="entry name" value="PP_kinase_middle"/>
</dbReference>
<dbReference type="GO" id="GO:0005524">
    <property type="term" value="F:ATP binding"/>
    <property type="evidence" value="ECO:0007669"/>
    <property type="project" value="UniProtKB-KW"/>
</dbReference>
<feature type="domain" description="Polyphosphate kinase C-terminal" evidence="12">
    <location>
        <begin position="373"/>
        <end position="538"/>
    </location>
</feature>
<dbReference type="PIRSF" id="PIRSF015589">
    <property type="entry name" value="PP_kinase"/>
    <property type="match status" value="1"/>
</dbReference>
<evidence type="ECO:0000256" key="6">
    <source>
        <dbReference type="HAMAP-Rule" id="MF_00347"/>
    </source>
</evidence>
<comment type="similarity">
    <text evidence="6 7">Belongs to the polyphosphate kinase 1 (PPK1) family.</text>
</comment>
<feature type="domain" description="Polyphosphate kinase middle" evidence="9">
    <location>
        <begin position="167"/>
        <end position="346"/>
    </location>
</feature>
<sequence>MGYPGHDRTTEDPGHDMSLTDHQEATEAAGPIDSTSAAPSLPDDIDLDDPILYLSRELTWLAFNRRVLHEAEDPRNRLLERVKFLAIVSSNLDEFFMKRIGGLKQQIAAGVHTISLDGRTPSQQLQECQTAVRAFQSEQRRIHVELMRELDEHDIRVSLYKDLDEDDRERLREHFRANIFPMLTPLAMDPAHPFPFISNLTLNLLVTLKYPGGNEIYMARVKVPVNKDVSKRLIPVDGTHTYVTLEDLIVNNLDMLFPGMEFVSCALFRITRNAIVEPDVEAANDLLEMIESELRERHFAPIVRLEVQPGMEPTHRGMLAAELGLNEEEDVIEVEGMMALRDLFEIAAIDLPELHDKPHRPVDHPLLANDRRNIFHIIRENGPILLQHPYQPFSTSVERFLRTAADDPKVLAIKMTLYRTSAGAILDSLIKAARNGKQVAVLVELKARFDEAANIQWARRLEAEGIHVNYGVMGLKTHSKLIFVVRRDYSQLRRYYHIGTGNYHPGTAKLYTDLGMLGCDEEMGQDLTELFNYLTGYSPPPSYRKILAAPYNLKRAIVDKINREIEHHKRDGNGLIQMKMNALEDPEITRALYKASRAGVQVDLIIRDTCRFRPGLPGISEKARVVSIVGRFLEHARIMYFRNGGEEEYYIGSADMMRRNLDSRVEVHAPVENPELRQELRLILDVQFADTRSAWDMDANGDYTQRTPEDESKRGAQETLIGVAEKRLAAAAKHKEKKIRSRLLSHFQWRLRDKNLGS</sequence>
<dbReference type="Gene3D" id="3.30.1840.10">
    <property type="entry name" value="Polyphosphate kinase middle domain"/>
    <property type="match status" value="1"/>
</dbReference>
<evidence type="ECO:0000313" key="14">
    <source>
        <dbReference type="Proteomes" id="UP000019460"/>
    </source>
</evidence>
<dbReference type="NCBIfam" id="NF003917">
    <property type="entry name" value="PRK05443.1-1"/>
    <property type="match status" value="1"/>
</dbReference>
<proteinExistence type="inferred from homology"/>
<dbReference type="GO" id="GO:0009358">
    <property type="term" value="C:polyphosphate kinase complex"/>
    <property type="evidence" value="ECO:0007669"/>
    <property type="project" value="InterPro"/>
</dbReference>
<dbReference type="GO" id="GO:0006799">
    <property type="term" value="P:polyphosphate biosynthetic process"/>
    <property type="evidence" value="ECO:0007669"/>
    <property type="project" value="UniProtKB-UniRule"/>
</dbReference>
<comment type="cofactor">
    <cofactor evidence="6">
        <name>Mg(2+)</name>
        <dbReference type="ChEBI" id="CHEBI:18420"/>
    </cofactor>
</comment>
<dbReference type="SUPFAM" id="SSF56024">
    <property type="entry name" value="Phospholipase D/nuclease"/>
    <property type="match status" value="2"/>
</dbReference>
<dbReference type="EC" id="2.7.4.1" evidence="6 7"/>
<dbReference type="InterPro" id="IPR025200">
    <property type="entry name" value="PPK_C_dom2"/>
</dbReference>
<dbReference type="InterPro" id="IPR025198">
    <property type="entry name" value="PPK_N_dom"/>
</dbReference>
<dbReference type="InterPro" id="IPR041108">
    <property type="entry name" value="PP_kinase_C_1"/>
</dbReference>
<evidence type="ECO:0000259" key="9">
    <source>
        <dbReference type="Pfam" id="PF02503"/>
    </source>
</evidence>
<feature type="domain" description="Polyphosphate kinase N-terminal" evidence="10">
    <location>
        <begin position="53"/>
        <end position="157"/>
    </location>
</feature>
<dbReference type="GO" id="GO:0008976">
    <property type="term" value="F:polyphosphate kinase activity"/>
    <property type="evidence" value="ECO:0007669"/>
    <property type="project" value="UniProtKB-UniRule"/>
</dbReference>
<evidence type="ECO:0000256" key="8">
    <source>
        <dbReference type="SAM" id="MobiDB-lite"/>
    </source>
</evidence>
<keyword evidence="2 6" id="KW-0808">Transferase</keyword>
<feature type="binding site" evidence="6">
    <location>
        <position position="91"/>
    </location>
    <ligand>
        <name>ATP</name>
        <dbReference type="ChEBI" id="CHEBI:30616"/>
    </ligand>
</feature>
<dbReference type="InterPro" id="IPR036830">
    <property type="entry name" value="PP_kinase_middle_dom_sf"/>
</dbReference>
<dbReference type="NCBIfam" id="NF003921">
    <property type="entry name" value="PRK05443.2-2"/>
    <property type="match status" value="1"/>
</dbReference>
<feature type="binding site" evidence="6">
    <location>
        <position position="607"/>
    </location>
    <ligand>
        <name>ATP</name>
        <dbReference type="ChEBI" id="CHEBI:30616"/>
    </ligand>
</feature>